<dbReference type="InterPro" id="IPR010982">
    <property type="entry name" value="Lambda_DNA-bd_dom_sf"/>
</dbReference>
<dbReference type="PROSITE" id="PS50943">
    <property type="entry name" value="HTH_CROC1"/>
    <property type="match status" value="1"/>
</dbReference>
<dbReference type="GO" id="GO:0000976">
    <property type="term" value="F:transcription cis-regulatory region binding"/>
    <property type="evidence" value="ECO:0007669"/>
    <property type="project" value="TreeGrafter"/>
</dbReference>
<dbReference type="RefSeq" id="WP_175604511.1">
    <property type="nucleotide sequence ID" value="NZ_JABWGO010000010.1"/>
</dbReference>
<dbReference type="AlphaFoldDB" id="A0A7Y6IXT2"/>
<evidence type="ECO:0000256" key="1">
    <source>
        <dbReference type="ARBA" id="ARBA00023015"/>
    </source>
</evidence>
<dbReference type="PANTHER" id="PTHR30146">
    <property type="entry name" value="LACI-RELATED TRANSCRIPTIONAL REPRESSOR"/>
    <property type="match status" value="1"/>
</dbReference>
<dbReference type="Gene3D" id="1.10.260.40">
    <property type="entry name" value="lambda repressor-like DNA-binding domains"/>
    <property type="match status" value="1"/>
</dbReference>
<keyword evidence="3" id="KW-0804">Transcription</keyword>
<keyword evidence="2 6" id="KW-0238">DNA-binding</keyword>
<dbReference type="SUPFAM" id="SSF47413">
    <property type="entry name" value="lambda repressor-like DNA-binding domains"/>
    <property type="match status" value="1"/>
</dbReference>
<dbReference type="Pfam" id="PF13377">
    <property type="entry name" value="Peripla_BP_3"/>
    <property type="match status" value="1"/>
</dbReference>
<dbReference type="InterPro" id="IPR000843">
    <property type="entry name" value="HTH_LacI"/>
</dbReference>
<dbReference type="InterPro" id="IPR046335">
    <property type="entry name" value="LacI/GalR-like_sensor"/>
</dbReference>
<evidence type="ECO:0000256" key="2">
    <source>
        <dbReference type="ARBA" id="ARBA00023125"/>
    </source>
</evidence>
<sequence>MAARRPRERGVTVEDVARVAGVSRQTISNALNAPHRLKPETLERVSAVIEELGYRPDQSARSLRSGTRRIIAYPAPVDDPANPNPLMGGFLEAVVAASGEAGYRVLLVRPRPGQSQEQALDELIAARTVDGFLLSDVLRDDPRLAHLTGAGFPFAAFGRTGPDQPQSWVDVDSAQAVIDMVGLVAARGHRRVAFLASSSGLPWMDDRRDGFLAGVRRHGLAGQVYSAPGDDPGEIVKATRALLTGRDRPTAIVAGGDWLALGVYTVARAEGLEIGTDLAVAAFDDLPVTAWLQPALTTVRLPLDRIAKALISRLLQIVEDGVTPRAGLVLPGEPVIRPSLGPPDAL</sequence>
<evidence type="ECO:0000259" key="4">
    <source>
        <dbReference type="PROSITE" id="PS50932"/>
    </source>
</evidence>
<dbReference type="InterPro" id="IPR028082">
    <property type="entry name" value="Peripla_BP_I"/>
</dbReference>
<protein>
    <submittedName>
        <fullName evidence="6">LacI family DNA-binding transcriptional regulator</fullName>
    </submittedName>
</protein>
<evidence type="ECO:0000256" key="3">
    <source>
        <dbReference type="ARBA" id="ARBA00023163"/>
    </source>
</evidence>
<dbReference type="CDD" id="cd01392">
    <property type="entry name" value="HTH_LacI"/>
    <property type="match status" value="1"/>
</dbReference>
<keyword evidence="1" id="KW-0805">Transcription regulation</keyword>
<dbReference type="InterPro" id="IPR001387">
    <property type="entry name" value="Cro/C1-type_HTH"/>
</dbReference>
<dbReference type="SMART" id="SM00354">
    <property type="entry name" value="HTH_LACI"/>
    <property type="match status" value="1"/>
</dbReference>
<dbReference type="Gene3D" id="3.40.50.2300">
    <property type="match status" value="2"/>
</dbReference>
<dbReference type="Pfam" id="PF00356">
    <property type="entry name" value="LacI"/>
    <property type="match status" value="1"/>
</dbReference>
<dbReference type="Proteomes" id="UP000546126">
    <property type="component" value="Unassembled WGS sequence"/>
</dbReference>
<comment type="caution">
    <text evidence="6">The sequence shown here is derived from an EMBL/GenBank/DDBJ whole genome shotgun (WGS) entry which is preliminary data.</text>
</comment>
<dbReference type="PROSITE" id="PS50932">
    <property type="entry name" value="HTH_LACI_2"/>
    <property type="match status" value="1"/>
</dbReference>
<keyword evidence="7" id="KW-1185">Reference proteome</keyword>
<reference evidence="6 7" key="1">
    <citation type="submission" date="2020-06" db="EMBL/GenBank/DDBJ databases">
        <authorList>
            <person name="Chanama M."/>
        </authorList>
    </citation>
    <scope>NUCLEOTIDE SEQUENCE [LARGE SCALE GENOMIC DNA]</scope>
    <source>
        <strain evidence="6 7">TBRC6557</strain>
    </source>
</reference>
<evidence type="ECO:0000313" key="7">
    <source>
        <dbReference type="Proteomes" id="UP000546126"/>
    </source>
</evidence>
<evidence type="ECO:0000259" key="5">
    <source>
        <dbReference type="PROSITE" id="PS50943"/>
    </source>
</evidence>
<dbReference type="PANTHER" id="PTHR30146:SF109">
    <property type="entry name" value="HTH-TYPE TRANSCRIPTIONAL REGULATOR GALS"/>
    <property type="match status" value="1"/>
</dbReference>
<dbReference type="GO" id="GO:0003700">
    <property type="term" value="F:DNA-binding transcription factor activity"/>
    <property type="evidence" value="ECO:0007669"/>
    <property type="project" value="TreeGrafter"/>
</dbReference>
<feature type="domain" description="HTH cro/C1-type" evidence="5">
    <location>
        <begin position="8"/>
        <end position="55"/>
    </location>
</feature>
<accession>A0A7Y6IXT2</accession>
<name>A0A7Y6IXT2_9ACTN</name>
<gene>
    <name evidence="6" type="ORF">HT134_33680</name>
</gene>
<dbReference type="PROSITE" id="PS00356">
    <property type="entry name" value="HTH_LACI_1"/>
    <property type="match status" value="1"/>
</dbReference>
<evidence type="ECO:0000313" key="6">
    <source>
        <dbReference type="EMBL" id="NUW45039.1"/>
    </source>
</evidence>
<feature type="domain" description="HTH lacI-type" evidence="4">
    <location>
        <begin position="11"/>
        <end position="65"/>
    </location>
</feature>
<dbReference type="EMBL" id="JABWGO010000010">
    <property type="protein sequence ID" value="NUW45039.1"/>
    <property type="molecule type" value="Genomic_DNA"/>
</dbReference>
<organism evidence="6 7">
    <name type="scientific">Nonomuraea rhodomycinica</name>
    <dbReference type="NCBI Taxonomy" id="1712872"/>
    <lineage>
        <taxon>Bacteria</taxon>
        <taxon>Bacillati</taxon>
        <taxon>Actinomycetota</taxon>
        <taxon>Actinomycetes</taxon>
        <taxon>Streptosporangiales</taxon>
        <taxon>Streptosporangiaceae</taxon>
        <taxon>Nonomuraea</taxon>
    </lineage>
</organism>
<dbReference type="SUPFAM" id="SSF53822">
    <property type="entry name" value="Periplasmic binding protein-like I"/>
    <property type="match status" value="1"/>
</dbReference>
<proteinExistence type="predicted"/>